<dbReference type="OMA" id="NIYVGIS"/>
<feature type="compositionally biased region" description="Basic and acidic residues" evidence="1">
    <location>
        <begin position="1"/>
        <end position="14"/>
    </location>
</feature>
<dbReference type="EMBL" id="KK583192">
    <property type="protein sequence ID" value="KDO33568.1"/>
    <property type="molecule type" value="Genomic_DNA"/>
</dbReference>
<dbReference type="GeneID" id="24140625"/>
<sequence length="176" mass="19720">MTRHQANDRKHDAFGDGTPCDGAETSLDSLDAGDVAALETTIALRSQQRRKINFNPSEGDVHDRERDRPWRVAINAKIAAANERAQEEQWEKRRFGLAKQVHEGLLHNYNIYVGISEVSNVLKVGQDQRRRETQGDVVEHKDIAASAILVAAEKYDLARIAVLLDKVPKKLSDGKK</sequence>
<dbReference type="OrthoDB" id="62634at2759"/>
<dbReference type="Proteomes" id="UP000030745">
    <property type="component" value="Unassembled WGS sequence"/>
</dbReference>
<evidence type="ECO:0000256" key="1">
    <source>
        <dbReference type="SAM" id="MobiDB-lite"/>
    </source>
</evidence>
<protein>
    <submittedName>
        <fullName evidence="2">Uncharacterized protein</fullName>
    </submittedName>
</protein>
<proteinExistence type="predicted"/>
<accession>A0A067CSR7</accession>
<dbReference type="AlphaFoldDB" id="A0A067CSR7"/>
<name>A0A067CSR7_SAPPC</name>
<feature type="region of interest" description="Disordered" evidence="1">
    <location>
        <begin position="1"/>
        <end position="27"/>
    </location>
</feature>
<dbReference type="KEGG" id="spar:SPRG_19200"/>
<gene>
    <name evidence="2" type="ORF">SPRG_19200</name>
</gene>
<dbReference type="VEuPathDB" id="FungiDB:SPRG_19200"/>
<evidence type="ECO:0000313" key="3">
    <source>
        <dbReference type="Proteomes" id="UP000030745"/>
    </source>
</evidence>
<reference evidence="2 3" key="1">
    <citation type="journal article" date="2013" name="PLoS Genet.">
        <title>Distinctive expansion of potential virulence genes in the genome of the oomycete fish pathogen Saprolegnia parasitica.</title>
        <authorList>
            <person name="Jiang R.H."/>
            <person name="de Bruijn I."/>
            <person name="Haas B.J."/>
            <person name="Belmonte R."/>
            <person name="Lobach L."/>
            <person name="Christie J."/>
            <person name="van den Ackerveken G."/>
            <person name="Bottin A."/>
            <person name="Bulone V."/>
            <person name="Diaz-Moreno S.M."/>
            <person name="Dumas B."/>
            <person name="Fan L."/>
            <person name="Gaulin E."/>
            <person name="Govers F."/>
            <person name="Grenville-Briggs L.J."/>
            <person name="Horner N.R."/>
            <person name="Levin J.Z."/>
            <person name="Mammella M."/>
            <person name="Meijer H.J."/>
            <person name="Morris P."/>
            <person name="Nusbaum C."/>
            <person name="Oome S."/>
            <person name="Phillips A.J."/>
            <person name="van Rooyen D."/>
            <person name="Rzeszutek E."/>
            <person name="Saraiva M."/>
            <person name="Secombes C.J."/>
            <person name="Seidl M.F."/>
            <person name="Snel B."/>
            <person name="Stassen J.H."/>
            <person name="Sykes S."/>
            <person name="Tripathy S."/>
            <person name="van den Berg H."/>
            <person name="Vega-Arreguin J.C."/>
            <person name="Wawra S."/>
            <person name="Young S.K."/>
            <person name="Zeng Q."/>
            <person name="Dieguez-Uribeondo J."/>
            <person name="Russ C."/>
            <person name="Tyler B.M."/>
            <person name="van West P."/>
        </authorList>
    </citation>
    <scope>NUCLEOTIDE SEQUENCE [LARGE SCALE GENOMIC DNA]</scope>
    <source>
        <strain evidence="2 3">CBS 223.65</strain>
    </source>
</reference>
<evidence type="ECO:0000313" key="2">
    <source>
        <dbReference type="EMBL" id="KDO33568.1"/>
    </source>
</evidence>
<keyword evidence="3" id="KW-1185">Reference proteome</keyword>
<dbReference type="RefSeq" id="XP_012195624.1">
    <property type="nucleotide sequence ID" value="XM_012340234.1"/>
</dbReference>
<organism evidence="2 3">
    <name type="scientific">Saprolegnia parasitica (strain CBS 223.65)</name>
    <dbReference type="NCBI Taxonomy" id="695850"/>
    <lineage>
        <taxon>Eukaryota</taxon>
        <taxon>Sar</taxon>
        <taxon>Stramenopiles</taxon>
        <taxon>Oomycota</taxon>
        <taxon>Saprolegniomycetes</taxon>
        <taxon>Saprolegniales</taxon>
        <taxon>Saprolegniaceae</taxon>
        <taxon>Saprolegnia</taxon>
    </lineage>
</organism>